<evidence type="ECO:0000313" key="2">
    <source>
        <dbReference type="EnsemblMetazoa" id="AATE000038-PA.1"/>
    </source>
</evidence>
<name>A0A182IIZ8_ANOAO</name>
<protein>
    <submittedName>
        <fullName evidence="2">Uncharacterized protein</fullName>
    </submittedName>
</protein>
<sequence>MLAIRGGEQTRGGASPNRTTKRKLRARQKKLLSLAFHFHRRAPLLLGRSNGRFERTIDRDPFSVSSPSKGKGGSALPTDRRVSQPHAEAKRLDNGRKTENARTLSQRVDPIRSLPTMGNAANPKQYTKYSKNTAEVRVKKCVPVQRGMFRLGSGNLFYLILIKIFTILNNIPIDASSMQFAVTRATRRHRRNVANEGHRHDDGAGTL</sequence>
<reference evidence="2" key="1">
    <citation type="submission" date="2022-08" db="UniProtKB">
        <authorList>
            <consortium name="EnsemblMetazoa"/>
        </authorList>
    </citation>
    <scope>IDENTIFICATION</scope>
    <source>
        <strain evidence="2">EBRO</strain>
    </source>
</reference>
<dbReference type="EnsemblMetazoa" id="AATE000038-RA">
    <property type="protein sequence ID" value="AATE000038-PA.1"/>
    <property type="gene ID" value="AATE000038"/>
</dbReference>
<dbReference type="VEuPathDB" id="VectorBase:AATE000038"/>
<feature type="compositionally biased region" description="Basic and acidic residues" evidence="1">
    <location>
        <begin position="78"/>
        <end position="100"/>
    </location>
</feature>
<dbReference type="AlphaFoldDB" id="A0A182IIZ8"/>
<proteinExistence type="predicted"/>
<evidence type="ECO:0000256" key="1">
    <source>
        <dbReference type="SAM" id="MobiDB-lite"/>
    </source>
</evidence>
<organism evidence="2">
    <name type="scientific">Anopheles atroparvus</name>
    <name type="common">European mosquito</name>
    <dbReference type="NCBI Taxonomy" id="41427"/>
    <lineage>
        <taxon>Eukaryota</taxon>
        <taxon>Metazoa</taxon>
        <taxon>Ecdysozoa</taxon>
        <taxon>Arthropoda</taxon>
        <taxon>Hexapoda</taxon>
        <taxon>Insecta</taxon>
        <taxon>Pterygota</taxon>
        <taxon>Neoptera</taxon>
        <taxon>Endopterygota</taxon>
        <taxon>Diptera</taxon>
        <taxon>Nematocera</taxon>
        <taxon>Culicoidea</taxon>
        <taxon>Culicidae</taxon>
        <taxon>Anophelinae</taxon>
        <taxon>Anopheles</taxon>
    </lineage>
</organism>
<feature type="region of interest" description="Disordered" evidence="1">
    <location>
        <begin position="1"/>
        <end position="24"/>
    </location>
</feature>
<accession>A0A182IIZ8</accession>
<feature type="region of interest" description="Disordered" evidence="1">
    <location>
        <begin position="57"/>
        <end position="107"/>
    </location>
</feature>